<reference evidence="2 3" key="1">
    <citation type="submission" date="2019-10" db="EMBL/GenBank/DDBJ databases">
        <title>New genus of Silvanigrellaceae.</title>
        <authorList>
            <person name="Pitt A."/>
            <person name="Hahn M.W."/>
        </authorList>
    </citation>
    <scope>NUCLEOTIDE SEQUENCE [LARGE SCALE GENOMIC DNA]</scope>
    <source>
        <strain evidence="2 3">33A1-SZDP</strain>
    </source>
</reference>
<keyword evidence="1" id="KW-0812">Transmembrane</keyword>
<feature type="transmembrane region" description="Helical" evidence="1">
    <location>
        <begin position="370"/>
        <end position="395"/>
    </location>
</feature>
<feature type="transmembrane region" description="Helical" evidence="1">
    <location>
        <begin position="112"/>
        <end position="136"/>
    </location>
</feature>
<feature type="transmembrane region" description="Helical" evidence="1">
    <location>
        <begin position="202"/>
        <end position="230"/>
    </location>
</feature>
<feature type="transmembrane region" description="Helical" evidence="1">
    <location>
        <begin position="173"/>
        <end position="196"/>
    </location>
</feature>
<dbReference type="AlphaFoldDB" id="A0A833JC74"/>
<proteinExistence type="predicted"/>
<feature type="transmembrane region" description="Helical" evidence="1">
    <location>
        <begin position="57"/>
        <end position="76"/>
    </location>
</feature>
<accession>A0A833JC74</accession>
<protein>
    <recommendedName>
        <fullName evidence="4">Oligosaccharide repeat unit polymerase</fullName>
    </recommendedName>
</protein>
<organism evidence="2 3">
    <name type="scientific">Fluviispira multicolorata</name>
    <dbReference type="NCBI Taxonomy" id="2654512"/>
    <lineage>
        <taxon>Bacteria</taxon>
        <taxon>Pseudomonadati</taxon>
        <taxon>Bdellovibrionota</taxon>
        <taxon>Oligoflexia</taxon>
        <taxon>Silvanigrellales</taxon>
        <taxon>Silvanigrellaceae</taxon>
        <taxon>Fluviispira</taxon>
    </lineage>
</organism>
<comment type="caution">
    <text evidence="2">The sequence shown here is derived from an EMBL/GenBank/DDBJ whole genome shotgun (WGS) entry which is preliminary data.</text>
</comment>
<feature type="transmembrane region" description="Helical" evidence="1">
    <location>
        <begin position="242"/>
        <end position="262"/>
    </location>
</feature>
<keyword evidence="1" id="KW-0472">Membrane</keyword>
<feature type="transmembrane region" description="Helical" evidence="1">
    <location>
        <begin position="29"/>
        <end position="45"/>
    </location>
</feature>
<feature type="transmembrane region" description="Helical" evidence="1">
    <location>
        <begin position="82"/>
        <end position="100"/>
    </location>
</feature>
<evidence type="ECO:0000256" key="1">
    <source>
        <dbReference type="SAM" id="Phobius"/>
    </source>
</evidence>
<evidence type="ECO:0000313" key="2">
    <source>
        <dbReference type="EMBL" id="KAB8030661.1"/>
    </source>
</evidence>
<sequence>MSYLSNGRLLLFLILIVIFTQRVWVNGYFPLSFLIFYIIFILLVLKGKMIINKNRFLIFIFLILSIIFSSGYNIFFSTRYTSLLSILYFFLIYITFIFSSPIKISLDDRVKVFNNICILLLLSAFGGILQFLLQYINIQFDPLSNLPAVLSPKFYNIFPFTAYMSAWHKSNGIIFLEPSFFSQFMAVALILEILFVKKYWRIPFYIFGIITSYSGSGFISLIIFALLIGIRKIILDKSIKNAIILLMIMFLGIIVLTKTQYGEYIINRLPEVINFSQADSSGYIRFFAPIHAILVLLNNADTFLFGIGSGLDNFKYFEEEIKYPINPYCIAQIFIYFGIIPTFFYIIFIYKTFIRKFILSDENILIISVLFMYLFASGALLTPNIVFFILLMNYFCNTDTHDVR</sequence>
<name>A0A833JC74_9BACT</name>
<feature type="transmembrane region" description="Helical" evidence="1">
    <location>
        <begin position="328"/>
        <end position="350"/>
    </location>
</feature>
<keyword evidence="1" id="KW-1133">Transmembrane helix</keyword>
<dbReference type="Proteomes" id="UP000442694">
    <property type="component" value="Unassembled WGS sequence"/>
</dbReference>
<evidence type="ECO:0000313" key="3">
    <source>
        <dbReference type="Proteomes" id="UP000442694"/>
    </source>
</evidence>
<gene>
    <name evidence="2" type="ORF">GCL57_06715</name>
</gene>
<feature type="transmembrane region" description="Helical" evidence="1">
    <location>
        <begin position="282"/>
        <end position="307"/>
    </location>
</feature>
<evidence type="ECO:0008006" key="4">
    <source>
        <dbReference type="Google" id="ProtNLM"/>
    </source>
</evidence>
<feature type="transmembrane region" description="Helical" evidence="1">
    <location>
        <begin position="7"/>
        <end position="23"/>
    </location>
</feature>
<dbReference type="RefSeq" id="WP_152212589.1">
    <property type="nucleotide sequence ID" value="NZ_WFLN01000006.1"/>
</dbReference>
<dbReference type="EMBL" id="WFLN01000006">
    <property type="protein sequence ID" value="KAB8030661.1"/>
    <property type="molecule type" value="Genomic_DNA"/>
</dbReference>
<keyword evidence="3" id="KW-1185">Reference proteome</keyword>